<feature type="transmembrane region" description="Helical" evidence="3">
    <location>
        <begin position="120"/>
        <end position="137"/>
    </location>
</feature>
<keyword evidence="2" id="KW-0802">TPR repeat</keyword>
<gene>
    <name evidence="4" type="ORF">GCM10011518_08300</name>
</gene>
<evidence type="ECO:0000256" key="2">
    <source>
        <dbReference type="ARBA" id="ARBA00022803"/>
    </source>
</evidence>
<keyword evidence="3" id="KW-1133">Transmembrane helix</keyword>
<dbReference type="InterPro" id="IPR011990">
    <property type="entry name" value="TPR-like_helical_dom_sf"/>
</dbReference>
<evidence type="ECO:0000313" key="5">
    <source>
        <dbReference type="Proteomes" id="UP000655016"/>
    </source>
</evidence>
<dbReference type="EMBL" id="BMKP01000001">
    <property type="protein sequence ID" value="GGF01205.1"/>
    <property type="molecule type" value="Genomic_DNA"/>
</dbReference>
<keyword evidence="3" id="KW-0812">Transmembrane</keyword>
<accession>A0ABQ1TQA6</accession>
<comment type="caution">
    <text evidence="4">The sequence shown here is derived from an EMBL/GenBank/DDBJ whole genome shotgun (WGS) entry which is preliminary data.</text>
</comment>
<dbReference type="SUPFAM" id="SSF48452">
    <property type="entry name" value="TPR-like"/>
    <property type="match status" value="2"/>
</dbReference>
<organism evidence="4 5">
    <name type="scientific">Flavobacterium limi</name>
    <dbReference type="NCBI Taxonomy" id="2045105"/>
    <lineage>
        <taxon>Bacteria</taxon>
        <taxon>Pseudomonadati</taxon>
        <taxon>Bacteroidota</taxon>
        <taxon>Flavobacteriia</taxon>
        <taxon>Flavobacteriales</taxon>
        <taxon>Flavobacteriaceae</taxon>
        <taxon>Flavobacterium</taxon>
    </lineage>
</organism>
<feature type="transmembrane region" description="Helical" evidence="3">
    <location>
        <begin position="178"/>
        <end position="195"/>
    </location>
</feature>
<sequence>MWSEEFKIKNAIVFAGLLFLAGYFTIFIHDKLESGDRILLFAENPLIAENVTLAERTKTGFHVIGKYITTILYPGHLSSYYGYPLFDIVKNVTCHFFIGLLFFIIGIPAGIYLFLKRKKFGFFLLASLIILFSFSNIPELLPGVFADRFGFIILLFMAPILVKLVIISFLIFKGSSNLKYYLIIVPALLLSLLSYKRSLEWKDSETLFEADLKSYPENYKLLLELGNFYFEKSLAENDFNEKEKSLILGKKYYERYAKIPFDNHAIKSNLAVINCMLGKEAECNDVISVSLSNREKEQYLMYLHEYFFNKNDTLKAIQYLEKVLVFNPDYQKGYETLNRLYFKSGYRQKGIAILSKFISKYPESPLGYAEMANYLLTQKDTLNALPYIEKAAIRKPYNPGVLSFLIDYYQKKGNHAKAGYYNSMLSERE</sequence>
<dbReference type="Gene3D" id="1.25.40.10">
    <property type="entry name" value="Tetratricopeptide repeat domain"/>
    <property type="match status" value="1"/>
</dbReference>
<dbReference type="PANTHER" id="PTHR44227">
    <property type="match status" value="1"/>
</dbReference>
<protein>
    <recommendedName>
        <fullName evidence="6">Tetratricopeptide repeat-containing protein</fullName>
    </recommendedName>
</protein>
<evidence type="ECO:0000313" key="4">
    <source>
        <dbReference type="EMBL" id="GGF01205.1"/>
    </source>
</evidence>
<feature type="transmembrane region" description="Helical" evidence="3">
    <location>
        <begin position="96"/>
        <end position="115"/>
    </location>
</feature>
<keyword evidence="3" id="KW-0472">Membrane</keyword>
<proteinExistence type="predicted"/>
<reference evidence="5" key="1">
    <citation type="journal article" date="2019" name="Int. J. Syst. Evol. Microbiol.">
        <title>The Global Catalogue of Microorganisms (GCM) 10K type strain sequencing project: providing services to taxonomists for standard genome sequencing and annotation.</title>
        <authorList>
            <consortium name="The Broad Institute Genomics Platform"/>
            <consortium name="The Broad Institute Genome Sequencing Center for Infectious Disease"/>
            <person name="Wu L."/>
            <person name="Ma J."/>
        </authorList>
    </citation>
    <scope>NUCLEOTIDE SEQUENCE [LARGE SCALE GENOMIC DNA]</scope>
    <source>
        <strain evidence="5">CGMCC 1.16060</strain>
    </source>
</reference>
<evidence type="ECO:0000256" key="1">
    <source>
        <dbReference type="ARBA" id="ARBA00022737"/>
    </source>
</evidence>
<evidence type="ECO:0000256" key="3">
    <source>
        <dbReference type="SAM" id="Phobius"/>
    </source>
</evidence>
<dbReference type="InterPro" id="IPR052346">
    <property type="entry name" value="O-mannosyl-transferase_TMTC"/>
</dbReference>
<dbReference type="Proteomes" id="UP000655016">
    <property type="component" value="Unassembled WGS sequence"/>
</dbReference>
<keyword evidence="5" id="KW-1185">Reference proteome</keyword>
<feature type="transmembrane region" description="Helical" evidence="3">
    <location>
        <begin position="149"/>
        <end position="171"/>
    </location>
</feature>
<dbReference type="PANTHER" id="PTHR44227:SF3">
    <property type="entry name" value="PROTEIN O-MANNOSYL-TRANSFERASE TMTC4"/>
    <property type="match status" value="1"/>
</dbReference>
<feature type="transmembrane region" description="Helical" evidence="3">
    <location>
        <begin position="12"/>
        <end position="29"/>
    </location>
</feature>
<keyword evidence="1" id="KW-0677">Repeat</keyword>
<evidence type="ECO:0008006" key="6">
    <source>
        <dbReference type="Google" id="ProtNLM"/>
    </source>
</evidence>
<name>A0ABQ1TQA6_9FLAO</name>